<dbReference type="CDD" id="cd00555">
    <property type="entry name" value="Maf"/>
    <property type="match status" value="1"/>
</dbReference>
<dbReference type="Pfam" id="PF02545">
    <property type="entry name" value="Maf"/>
    <property type="match status" value="1"/>
</dbReference>
<comment type="catalytic activity">
    <reaction evidence="3">
        <text>dTTP + H2O = dTMP + diphosphate + H(+)</text>
        <dbReference type="Rhea" id="RHEA:28534"/>
        <dbReference type="ChEBI" id="CHEBI:15377"/>
        <dbReference type="ChEBI" id="CHEBI:15378"/>
        <dbReference type="ChEBI" id="CHEBI:33019"/>
        <dbReference type="ChEBI" id="CHEBI:37568"/>
        <dbReference type="ChEBI" id="CHEBI:63528"/>
        <dbReference type="EC" id="3.6.1.9"/>
    </reaction>
</comment>
<dbReference type="Proteomes" id="UP000767854">
    <property type="component" value="Unassembled WGS sequence"/>
</dbReference>
<comment type="catalytic activity">
    <reaction evidence="3">
        <text>UTP + H2O = UMP + diphosphate + H(+)</text>
        <dbReference type="Rhea" id="RHEA:29395"/>
        <dbReference type="ChEBI" id="CHEBI:15377"/>
        <dbReference type="ChEBI" id="CHEBI:15378"/>
        <dbReference type="ChEBI" id="CHEBI:33019"/>
        <dbReference type="ChEBI" id="CHEBI:46398"/>
        <dbReference type="ChEBI" id="CHEBI:57865"/>
        <dbReference type="EC" id="3.6.1.9"/>
    </reaction>
</comment>
<keyword evidence="3" id="KW-0546">Nucleotide metabolism</keyword>
<dbReference type="EC" id="3.6.1.9" evidence="3"/>
<dbReference type="PIRSF" id="PIRSF006305">
    <property type="entry name" value="Maf"/>
    <property type="match status" value="1"/>
</dbReference>
<dbReference type="PANTHER" id="PTHR43213">
    <property type="entry name" value="BIFUNCTIONAL DTTP/UTP PYROPHOSPHATASE/METHYLTRANSFERASE PROTEIN-RELATED"/>
    <property type="match status" value="1"/>
</dbReference>
<feature type="site" description="Important for substrate specificity" evidence="3">
    <location>
        <position position="11"/>
    </location>
</feature>
<dbReference type="RefSeq" id="WP_204661415.1">
    <property type="nucleotide sequence ID" value="NZ_JAFBDT010000001.1"/>
</dbReference>
<dbReference type="SUPFAM" id="SSF52972">
    <property type="entry name" value="ITPase-like"/>
    <property type="match status" value="1"/>
</dbReference>
<dbReference type="EMBL" id="JAFBDT010000001">
    <property type="protein sequence ID" value="MBM7560763.1"/>
    <property type="molecule type" value="Genomic_DNA"/>
</dbReference>
<feature type="site" description="Important for substrate specificity" evidence="3">
    <location>
        <position position="69"/>
    </location>
</feature>
<keyword evidence="3" id="KW-0963">Cytoplasm</keyword>
<keyword evidence="5" id="KW-1185">Reference proteome</keyword>
<feature type="site" description="Important for substrate specificity" evidence="3">
    <location>
        <position position="152"/>
    </location>
</feature>
<name>A0ABS2MN02_9FIRM</name>
<organism evidence="4 5">
    <name type="scientific">Fusibacter tunisiensis</name>
    <dbReference type="NCBI Taxonomy" id="1008308"/>
    <lineage>
        <taxon>Bacteria</taxon>
        <taxon>Bacillati</taxon>
        <taxon>Bacillota</taxon>
        <taxon>Clostridia</taxon>
        <taxon>Eubacteriales</taxon>
        <taxon>Eubacteriales Family XII. Incertae Sedis</taxon>
        <taxon>Fusibacter</taxon>
    </lineage>
</organism>
<reference evidence="4 5" key="1">
    <citation type="submission" date="2021-01" db="EMBL/GenBank/DDBJ databases">
        <title>Genomic Encyclopedia of Type Strains, Phase IV (KMG-IV): sequencing the most valuable type-strain genomes for metagenomic binning, comparative biology and taxonomic classification.</title>
        <authorList>
            <person name="Goeker M."/>
        </authorList>
    </citation>
    <scope>NUCLEOTIDE SEQUENCE [LARGE SCALE GENOMIC DNA]</scope>
    <source>
        <strain evidence="4 5">DSM 24436</strain>
    </source>
</reference>
<dbReference type="Gene3D" id="3.90.950.10">
    <property type="match status" value="1"/>
</dbReference>
<evidence type="ECO:0000313" key="4">
    <source>
        <dbReference type="EMBL" id="MBM7560763.1"/>
    </source>
</evidence>
<evidence type="ECO:0000313" key="5">
    <source>
        <dbReference type="Proteomes" id="UP000767854"/>
    </source>
</evidence>
<proteinExistence type="inferred from homology"/>
<sequence length="190" mass="21162">MRIILASQSPRRIELLRQFNLEFEIMPSTIEEKINVEDEPVQAVMALAFQKAREIAFENPDALVIASDTIVYDDTILGKPTTADSAKQMLRLLSGTSHYVYTGIALIHLNAAKKIVDCVRTEVCFNSLSDDLIDQYVKTGEPMDKAGAYGIQGLGSILVRKINGDYFNVMGLPLSKLSLLLKEHFDLDLL</sequence>
<feature type="active site" description="Proton acceptor" evidence="3">
    <location>
        <position position="68"/>
    </location>
</feature>
<dbReference type="PANTHER" id="PTHR43213:SF5">
    <property type="entry name" value="BIFUNCTIONAL DTTP_UTP PYROPHOSPHATASE_METHYLTRANSFERASE PROTEIN-RELATED"/>
    <property type="match status" value="1"/>
</dbReference>
<evidence type="ECO:0000256" key="1">
    <source>
        <dbReference type="ARBA" id="ARBA00001968"/>
    </source>
</evidence>
<dbReference type="InterPro" id="IPR029001">
    <property type="entry name" value="ITPase-like_fam"/>
</dbReference>
<protein>
    <recommendedName>
        <fullName evidence="3">dTTP/UTP pyrophosphatase</fullName>
        <shortName evidence="3">dTTPase/UTPase</shortName>
        <ecNumber evidence="3">3.6.1.9</ecNumber>
    </recommendedName>
    <alternativeName>
        <fullName evidence="3">Nucleoside triphosphate pyrophosphatase</fullName>
    </alternativeName>
    <alternativeName>
        <fullName evidence="3">Nucleotide pyrophosphatase</fullName>
        <shortName evidence="3">Nucleotide PPase</shortName>
    </alternativeName>
</protein>
<evidence type="ECO:0000256" key="2">
    <source>
        <dbReference type="ARBA" id="ARBA00022801"/>
    </source>
</evidence>
<dbReference type="InterPro" id="IPR003697">
    <property type="entry name" value="Maf-like"/>
</dbReference>
<comment type="subcellular location">
    <subcellularLocation>
        <location evidence="3">Cytoplasm</location>
    </subcellularLocation>
</comment>
<dbReference type="HAMAP" id="MF_00528">
    <property type="entry name" value="Maf"/>
    <property type="match status" value="1"/>
</dbReference>
<comment type="caution">
    <text evidence="3">Lacks conserved residue(s) required for the propagation of feature annotation.</text>
</comment>
<comment type="similarity">
    <text evidence="3">Belongs to the Maf family. YhdE subfamily.</text>
</comment>
<comment type="caution">
    <text evidence="4">The sequence shown here is derived from an EMBL/GenBank/DDBJ whole genome shotgun (WGS) entry which is preliminary data.</text>
</comment>
<comment type="cofactor">
    <cofactor evidence="1 3">
        <name>a divalent metal cation</name>
        <dbReference type="ChEBI" id="CHEBI:60240"/>
    </cofactor>
</comment>
<dbReference type="NCBIfam" id="TIGR00172">
    <property type="entry name" value="maf"/>
    <property type="match status" value="1"/>
</dbReference>
<accession>A0ABS2MN02</accession>
<evidence type="ECO:0000256" key="3">
    <source>
        <dbReference type="HAMAP-Rule" id="MF_00528"/>
    </source>
</evidence>
<gene>
    <name evidence="4" type="ORF">JOC49_000272</name>
</gene>
<keyword evidence="2 3" id="KW-0378">Hydrolase</keyword>
<comment type="function">
    <text evidence="3">Nucleoside triphosphate pyrophosphatase that hydrolyzes dTTP and UTP. May have a dual role in cell division arrest and in preventing the incorporation of modified nucleotides into cellular nucleic acids.</text>
</comment>